<feature type="compositionally biased region" description="Polar residues" evidence="5">
    <location>
        <begin position="1"/>
        <end position="15"/>
    </location>
</feature>
<evidence type="ECO:0000256" key="5">
    <source>
        <dbReference type="SAM" id="MobiDB-lite"/>
    </source>
</evidence>
<dbReference type="AlphaFoldDB" id="A0A6A6U7L5"/>
<dbReference type="Proteomes" id="UP000799302">
    <property type="component" value="Unassembled WGS sequence"/>
</dbReference>
<dbReference type="Pfam" id="PF00010">
    <property type="entry name" value="HLH"/>
    <property type="match status" value="1"/>
</dbReference>
<feature type="domain" description="BHLH" evidence="6">
    <location>
        <begin position="252"/>
        <end position="355"/>
    </location>
</feature>
<dbReference type="EMBL" id="MU004237">
    <property type="protein sequence ID" value="KAF2667427.1"/>
    <property type="molecule type" value="Genomic_DNA"/>
</dbReference>
<feature type="region of interest" description="Disordered" evidence="5">
    <location>
        <begin position="1"/>
        <end position="35"/>
    </location>
</feature>
<sequence>MSYQHSNNFASSSPDANGVDPSNSTMNGSNGMMNNNNGFGQMGHSYGMGNAGIADDELLDLDNDFNPNYSTNGFSPNMATDQGFFQGNSSMGHQQNIAAPQLFSNTPNEPPIRSPFANENFNYQQYGQVQYGGNMSVPNGMQRKMMERQPSDSRSPMTPRIQGLQIGTPDSLQQQAMLNHQAKLASNNWDGTPGSGHSWLDSPLASPHGHQMHHPQISEIIAGKHASVPAKLEGAHSASLPSFQSQEAKKKRRRESHNLVERRRRDNINERIQDLSKLVPGHRLEDEKVRKHINANGPLSPHGISPPHATSLLAGGTGRRATAGTITQGLPQEEKEKGPNKGDILNGAVAWMRDLMWIIDLRDRQHAELRQQFEAMGGTWPYQESDDESRMLSEMRQAIQRNGFENFHYSRHLNSGLRVPDFTNWAGEPLDGSKVDIQIKADPGSAESTDMWFQNGGDSGRGSLSIKEEDELGMDIS</sequence>
<dbReference type="InterPro" id="IPR011598">
    <property type="entry name" value="bHLH_dom"/>
</dbReference>
<evidence type="ECO:0000313" key="7">
    <source>
        <dbReference type="EMBL" id="KAF2667427.1"/>
    </source>
</evidence>
<dbReference type="Gene3D" id="4.10.280.10">
    <property type="entry name" value="Helix-loop-helix DNA-binding domain"/>
    <property type="match status" value="1"/>
</dbReference>
<feature type="compositionally biased region" description="Low complexity" evidence="5">
    <location>
        <begin position="22"/>
        <end position="35"/>
    </location>
</feature>
<keyword evidence="3" id="KW-0804">Transcription</keyword>
<protein>
    <recommendedName>
        <fullName evidence="6">BHLH domain-containing protein</fullName>
    </recommendedName>
</protein>
<evidence type="ECO:0000256" key="2">
    <source>
        <dbReference type="ARBA" id="ARBA00023015"/>
    </source>
</evidence>
<keyword evidence="4" id="KW-0539">Nucleus</keyword>
<comment type="subcellular location">
    <subcellularLocation>
        <location evidence="1">Nucleus</location>
    </subcellularLocation>
</comment>
<dbReference type="PANTHER" id="PTHR46117">
    <property type="entry name" value="FI24210P1"/>
    <property type="match status" value="1"/>
</dbReference>
<feature type="compositionally biased region" description="Basic and acidic residues" evidence="5">
    <location>
        <begin position="256"/>
        <end position="265"/>
    </location>
</feature>
<dbReference type="GO" id="GO:0046983">
    <property type="term" value="F:protein dimerization activity"/>
    <property type="evidence" value="ECO:0007669"/>
    <property type="project" value="InterPro"/>
</dbReference>
<dbReference type="SMART" id="SM00353">
    <property type="entry name" value="HLH"/>
    <property type="match status" value="1"/>
</dbReference>
<feature type="region of interest" description="Disordered" evidence="5">
    <location>
        <begin position="185"/>
        <end position="213"/>
    </location>
</feature>
<dbReference type="OrthoDB" id="690068at2759"/>
<name>A0A6A6U7L5_9PEZI</name>
<dbReference type="SUPFAM" id="SSF47459">
    <property type="entry name" value="HLH, helix-loop-helix DNA-binding domain"/>
    <property type="match status" value="1"/>
</dbReference>
<evidence type="ECO:0000259" key="6">
    <source>
        <dbReference type="PROSITE" id="PS50888"/>
    </source>
</evidence>
<feature type="region of interest" description="Disordered" evidence="5">
    <location>
        <begin position="232"/>
        <end position="265"/>
    </location>
</feature>
<dbReference type="GO" id="GO:0000978">
    <property type="term" value="F:RNA polymerase II cis-regulatory region sequence-specific DNA binding"/>
    <property type="evidence" value="ECO:0007669"/>
    <property type="project" value="TreeGrafter"/>
</dbReference>
<accession>A0A6A6U7L5</accession>
<keyword evidence="2" id="KW-0805">Transcription regulation</keyword>
<feature type="compositionally biased region" description="Acidic residues" evidence="5">
    <location>
        <begin position="468"/>
        <end position="477"/>
    </location>
</feature>
<gene>
    <name evidence="7" type="ORF">BT63DRAFT_292026</name>
</gene>
<dbReference type="PROSITE" id="PS50888">
    <property type="entry name" value="BHLH"/>
    <property type="match status" value="1"/>
</dbReference>
<dbReference type="GO" id="GO:0005634">
    <property type="term" value="C:nucleus"/>
    <property type="evidence" value="ECO:0007669"/>
    <property type="project" value="UniProtKB-SubCell"/>
</dbReference>
<proteinExistence type="predicted"/>
<dbReference type="GO" id="GO:0000981">
    <property type="term" value="F:DNA-binding transcription factor activity, RNA polymerase II-specific"/>
    <property type="evidence" value="ECO:0007669"/>
    <property type="project" value="TreeGrafter"/>
</dbReference>
<reference evidence="7" key="1">
    <citation type="journal article" date="2020" name="Stud. Mycol.">
        <title>101 Dothideomycetes genomes: a test case for predicting lifestyles and emergence of pathogens.</title>
        <authorList>
            <person name="Haridas S."/>
            <person name="Albert R."/>
            <person name="Binder M."/>
            <person name="Bloem J."/>
            <person name="Labutti K."/>
            <person name="Salamov A."/>
            <person name="Andreopoulos B."/>
            <person name="Baker S."/>
            <person name="Barry K."/>
            <person name="Bills G."/>
            <person name="Bluhm B."/>
            <person name="Cannon C."/>
            <person name="Castanera R."/>
            <person name="Culley D."/>
            <person name="Daum C."/>
            <person name="Ezra D."/>
            <person name="Gonzalez J."/>
            <person name="Henrissat B."/>
            <person name="Kuo A."/>
            <person name="Liang C."/>
            <person name="Lipzen A."/>
            <person name="Lutzoni F."/>
            <person name="Magnuson J."/>
            <person name="Mondo S."/>
            <person name="Nolan M."/>
            <person name="Ohm R."/>
            <person name="Pangilinan J."/>
            <person name="Park H.-J."/>
            <person name="Ramirez L."/>
            <person name="Alfaro M."/>
            <person name="Sun H."/>
            <person name="Tritt A."/>
            <person name="Yoshinaga Y."/>
            <person name="Zwiers L.-H."/>
            <person name="Turgeon B."/>
            <person name="Goodwin S."/>
            <person name="Spatafora J."/>
            <person name="Crous P."/>
            <person name="Grigoriev I."/>
        </authorList>
    </citation>
    <scope>NUCLEOTIDE SEQUENCE</scope>
    <source>
        <strain evidence="7">CBS 115976</strain>
    </source>
</reference>
<evidence type="ECO:0000256" key="1">
    <source>
        <dbReference type="ARBA" id="ARBA00004123"/>
    </source>
</evidence>
<dbReference type="InterPro" id="IPR036638">
    <property type="entry name" value="HLH_DNA-bd_sf"/>
</dbReference>
<dbReference type="PANTHER" id="PTHR46117:SF3">
    <property type="entry name" value="FI24210P1"/>
    <property type="match status" value="1"/>
</dbReference>
<organism evidence="7 8">
    <name type="scientific">Microthyrium microscopicum</name>
    <dbReference type="NCBI Taxonomy" id="703497"/>
    <lineage>
        <taxon>Eukaryota</taxon>
        <taxon>Fungi</taxon>
        <taxon>Dikarya</taxon>
        <taxon>Ascomycota</taxon>
        <taxon>Pezizomycotina</taxon>
        <taxon>Dothideomycetes</taxon>
        <taxon>Dothideomycetes incertae sedis</taxon>
        <taxon>Microthyriales</taxon>
        <taxon>Microthyriaceae</taxon>
        <taxon>Microthyrium</taxon>
    </lineage>
</organism>
<evidence type="ECO:0000256" key="4">
    <source>
        <dbReference type="ARBA" id="ARBA00023242"/>
    </source>
</evidence>
<keyword evidence="8" id="KW-1185">Reference proteome</keyword>
<dbReference type="CDD" id="cd11387">
    <property type="entry name" value="bHLHzip_USF_MITF"/>
    <property type="match status" value="1"/>
</dbReference>
<evidence type="ECO:0000256" key="3">
    <source>
        <dbReference type="ARBA" id="ARBA00023163"/>
    </source>
</evidence>
<evidence type="ECO:0000313" key="8">
    <source>
        <dbReference type="Proteomes" id="UP000799302"/>
    </source>
</evidence>
<dbReference type="InterPro" id="IPR051732">
    <property type="entry name" value="USF"/>
</dbReference>
<feature type="region of interest" description="Disordered" evidence="5">
    <location>
        <begin position="445"/>
        <end position="477"/>
    </location>
</feature>